<sequence length="222" mass="25855">MNTKQLHKILNIGCLVSVILIIIRIVFFDTPELFKGGSIILDDVIYDLSIAFISSSFFYYLLVYIPANRDREKISVYTYYLSGMISSRSLGLFEALRESINMPQKDKLSAQDVETIALAVNPNSQAPIVIDPINRINGTWWNYLADSYYGLSNYIEKIMPYMYFMDSDHIELINNIQKSGFYRQFSRMPNVRITNTDLSFLTKELQEIYELSLKLREYIDKK</sequence>
<dbReference type="AlphaFoldDB" id="A0A399IIZ3"/>
<organism evidence="2 3">
    <name type="scientific">Clostridium chromiireducens</name>
    <dbReference type="NCBI Taxonomy" id="225345"/>
    <lineage>
        <taxon>Bacteria</taxon>
        <taxon>Bacillati</taxon>
        <taxon>Bacillota</taxon>
        <taxon>Clostridia</taxon>
        <taxon>Eubacteriales</taxon>
        <taxon>Clostridiaceae</taxon>
        <taxon>Clostridium</taxon>
    </lineage>
</organism>
<gene>
    <name evidence="2" type="ORF">D2A34_22000</name>
</gene>
<reference evidence="2 3" key="1">
    <citation type="submission" date="2018-08" db="EMBL/GenBank/DDBJ databases">
        <title>Genome of Clostridium chromiireducens C1, DSM12136.</title>
        <authorList>
            <person name="Xing M."/>
            <person name="Wei Y."/>
            <person name="Ang E.L."/>
            <person name="Zhao H."/>
            <person name="Zhang Y."/>
        </authorList>
    </citation>
    <scope>NUCLEOTIDE SEQUENCE [LARGE SCALE GENOMIC DNA]</scope>
    <source>
        <strain evidence="2 3">C1</strain>
    </source>
</reference>
<name>A0A399IIZ3_9CLOT</name>
<evidence type="ECO:0000313" key="2">
    <source>
        <dbReference type="EMBL" id="RII32871.1"/>
    </source>
</evidence>
<accession>A0A399IIZ3</accession>
<keyword evidence="1" id="KW-1133">Transmembrane helix</keyword>
<evidence type="ECO:0000313" key="3">
    <source>
        <dbReference type="Proteomes" id="UP000265930"/>
    </source>
</evidence>
<evidence type="ECO:0000256" key="1">
    <source>
        <dbReference type="SAM" id="Phobius"/>
    </source>
</evidence>
<dbReference type="EMBL" id="QXDJ01000006">
    <property type="protein sequence ID" value="RII32871.1"/>
    <property type="molecule type" value="Genomic_DNA"/>
</dbReference>
<keyword evidence="1" id="KW-0812">Transmembrane</keyword>
<protein>
    <submittedName>
        <fullName evidence="2">Uncharacterized protein</fullName>
    </submittedName>
</protein>
<feature type="transmembrane region" description="Helical" evidence="1">
    <location>
        <begin position="9"/>
        <end position="28"/>
    </location>
</feature>
<feature type="transmembrane region" description="Helical" evidence="1">
    <location>
        <begin position="48"/>
        <end position="67"/>
    </location>
</feature>
<dbReference type="RefSeq" id="WP_119367946.1">
    <property type="nucleotide sequence ID" value="NZ_QXDJ01000006.1"/>
</dbReference>
<keyword evidence="1" id="KW-0472">Membrane</keyword>
<proteinExistence type="predicted"/>
<comment type="caution">
    <text evidence="2">The sequence shown here is derived from an EMBL/GenBank/DDBJ whole genome shotgun (WGS) entry which is preliminary data.</text>
</comment>
<dbReference type="Proteomes" id="UP000265930">
    <property type="component" value="Unassembled WGS sequence"/>
</dbReference>